<proteinExistence type="predicted"/>
<sequence length="393" mass="42180">MADFSHLVIGAGVVGLSVAARLARGRGAVLLVDRHNAIGTETSSRNSEVIHAGLYYPSESLKTKLCVTGKKMLYKVCEEAGIPYRNCGKWIVAQTDAEQEYLESMQEKARQLEIPTEMVPLSRAKDIEPAVTARKAILSSPTTGIVSSHSLMAYLLGSFEASGGDVALNTAVSGIEFDASRGLYTVQFTVGDEKHGSETTALKFENVVNSAGLSAPLVSNMLLPAERHITPYYAKGSYFSYGSSRPKTQRLIYPCPAGHAGLGTHLTLDLGGRLRFGPNVQWVASPDDLAPEGSQLEEVYAEVTRYLPQIDKASLSPDYAGIRPKITSPDNKGFTDFVIRKEEGFPGLVNLLGIESPGTSGYLTSSLTFGPLTVLGLTSSLAIGDMVYDLYNS</sequence>
<gene>
    <name evidence="1" type="ORF">V1525DRAFT_381202</name>
</gene>
<dbReference type="EMBL" id="MU971410">
    <property type="protein sequence ID" value="KAK9235580.1"/>
    <property type="molecule type" value="Genomic_DNA"/>
</dbReference>
<accession>A0ACC3SWB4</accession>
<comment type="caution">
    <text evidence="1">The sequence shown here is derived from an EMBL/GenBank/DDBJ whole genome shotgun (WGS) entry which is preliminary data.</text>
</comment>
<protein>
    <submittedName>
        <fullName evidence="1">FAD dependent oxidoreductase</fullName>
    </submittedName>
</protein>
<reference evidence="2" key="1">
    <citation type="journal article" date="2024" name="Front. Bioeng. Biotechnol.">
        <title>Genome-scale model development and genomic sequencing of the oleaginous clade Lipomyces.</title>
        <authorList>
            <person name="Czajka J.J."/>
            <person name="Han Y."/>
            <person name="Kim J."/>
            <person name="Mondo S.J."/>
            <person name="Hofstad B.A."/>
            <person name="Robles A."/>
            <person name="Haridas S."/>
            <person name="Riley R."/>
            <person name="LaButti K."/>
            <person name="Pangilinan J."/>
            <person name="Andreopoulos W."/>
            <person name="Lipzen A."/>
            <person name="Yan J."/>
            <person name="Wang M."/>
            <person name="Ng V."/>
            <person name="Grigoriev I.V."/>
            <person name="Spatafora J.W."/>
            <person name="Magnuson J.K."/>
            <person name="Baker S.E."/>
            <person name="Pomraning K.R."/>
        </authorList>
    </citation>
    <scope>NUCLEOTIDE SEQUENCE [LARGE SCALE GENOMIC DNA]</scope>
    <source>
        <strain evidence="2">CBS 7786</strain>
    </source>
</reference>
<evidence type="ECO:0000313" key="2">
    <source>
        <dbReference type="Proteomes" id="UP001433508"/>
    </source>
</evidence>
<dbReference type="Proteomes" id="UP001433508">
    <property type="component" value="Unassembled WGS sequence"/>
</dbReference>
<name>A0ACC3SWB4_LIPKO</name>
<organism evidence="1 2">
    <name type="scientific">Lipomyces kononenkoae</name>
    <name type="common">Yeast</name>
    <dbReference type="NCBI Taxonomy" id="34357"/>
    <lineage>
        <taxon>Eukaryota</taxon>
        <taxon>Fungi</taxon>
        <taxon>Dikarya</taxon>
        <taxon>Ascomycota</taxon>
        <taxon>Saccharomycotina</taxon>
        <taxon>Lipomycetes</taxon>
        <taxon>Lipomycetales</taxon>
        <taxon>Lipomycetaceae</taxon>
        <taxon>Lipomyces</taxon>
    </lineage>
</organism>
<keyword evidence="2" id="KW-1185">Reference proteome</keyword>
<evidence type="ECO:0000313" key="1">
    <source>
        <dbReference type="EMBL" id="KAK9235580.1"/>
    </source>
</evidence>